<dbReference type="Proteomes" id="UP000253562">
    <property type="component" value="Unassembled WGS sequence"/>
</dbReference>
<sequence length="125" mass="14658">MLSRYTIYRRRPAGVPPLPDGIRQDTRFRTKHILRPNSTIVDAYLNDPNDVSFAKFRESYLKLLAQRFESEQTAFDDLAELAMEHDVYLGCNCPTQKNPNVRHCHTWLALEFMSQKYPNLPIQFP</sequence>
<protein>
    <recommendedName>
        <fullName evidence="3">DUF4326 domain-containing protein</fullName>
    </recommendedName>
</protein>
<dbReference type="OrthoDB" id="279769at2"/>
<evidence type="ECO:0000313" key="1">
    <source>
        <dbReference type="EMBL" id="RCS54802.1"/>
    </source>
</evidence>
<reference evidence="1 2" key="1">
    <citation type="submission" date="2018-07" db="EMBL/GenBank/DDBJ databases">
        <title>Comparative genomes isolates from brazilian mangrove.</title>
        <authorList>
            <person name="De Araujo J.E."/>
            <person name="Taketani R.G."/>
            <person name="Silva M.C.P."/>
            <person name="Lourenco M.V."/>
            <person name="Oliveira V.M."/>
            <person name="Andreote F.D."/>
        </authorList>
    </citation>
    <scope>NUCLEOTIDE SEQUENCE [LARGE SCALE GENOMIC DNA]</scope>
    <source>
        <strain evidence="1 2">HEX PRIS-MGV</strain>
    </source>
</reference>
<dbReference type="AlphaFoldDB" id="A0A368KZC6"/>
<organism evidence="1 2">
    <name type="scientific">Bremerella cremea</name>
    <dbReference type="NCBI Taxonomy" id="1031537"/>
    <lineage>
        <taxon>Bacteria</taxon>
        <taxon>Pseudomonadati</taxon>
        <taxon>Planctomycetota</taxon>
        <taxon>Planctomycetia</taxon>
        <taxon>Pirellulales</taxon>
        <taxon>Pirellulaceae</taxon>
        <taxon>Bremerella</taxon>
    </lineage>
</organism>
<evidence type="ECO:0008006" key="3">
    <source>
        <dbReference type="Google" id="ProtNLM"/>
    </source>
</evidence>
<name>A0A368KZC6_9BACT</name>
<evidence type="ECO:0000313" key="2">
    <source>
        <dbReference type="Proteomes" id="UP000253562"/>
    </source>
</evidence>
<proteinExistence type="predicted"/>
<dbReference type="RefSeq" id="WP_114367864.1">
    <property type="nucleotide sequence ID" value="NZ_QPEX01000010.1"/>
</dbReference>
<comment type="caution">
    <text evidence="1">The sequence shown here is derived from an EMBL/GenBank/DDBJ whole genome shotgun (WGS) entry which is preliminary data.</text>
</comment>
<dbReference type="EMBL" id="QPEX01000010">
    <property type="protein sequence ID" value="RCS54802.1"/>
    <property type="molecule type" value="Genomic_DNA"/>
</dbReference>
<accession>A0A368KZC6</accession>
<gene>
    <name evidence="1" type="ORF">DTL42_06680</name>
</gene>